<comment type="caution">
    <text evidence="1">The sequence shown here is derived from an EMBL/GenBank/DDBJ whole genome shotgun (WGS) entry which is preliminary data.</text>
</comment>
<dbReference type="PANTHER" id="PTHR38813">
    <property type="match status" value="1"/>
</dbReference>
<reference evidence="1 2" key="1">
    <citation type="submission" date="2013-04" db="EMBL/GenBank/DDBJ databases">
        <title>The Genome Sequence of Parabacteroides gordonii DSM 23371.</title>
        <authorList>
            <consortium name="The Broad Institute Genomics Platform"/>
            <person name="Earl A."/>
            <person name="Ward D."/>
            <person name="Feldgarden M."/>
            <person name="Gevers D."/>
            <person name="Martens E."/>
            <person name="Sakamoto M."/>
            <person name="Benno Y."/>
            <person name="Suzuki N."/>
            <person name="Matsunaga N."/>
            <person name="Koshihara K."/>
            <person name="Seki M."/>
            <person name="Komiya H."/>
            <person name="Walker B."/>
            <person name="Young S."/>
            <person name="Zeng Q."/>
            <person name="Gargeya S."/>
            <person name="Fitzgerald M."/>
            <person name="Haas B."/>
            <person name="Abouelleil A."/>
            <person name="Allen A.W."/>
            <person name="Alvarado L."/>
            <person name="Arachchi H.M."/>
            <person name="Berlin A.M."/>
            <person name="Chapman S.B."/>
            <person name="Gainer-Dewar J."/>
            <person name="Goldberg J."/>
            <person name="Griggs A."/>
            <person name="Gujja S."/>
            <person name="Hansen M."/>
            <person name="Howarth C."/>
            <person name="Imamovic A."/>
            <person name="Ireland A."/>
            <person name="Larimer J."/>
            <person name="McCowan C."/>
            <person name="Murphy C."/>
            <person name="Pearson M."/>
            <person name="Poon T.W."/>
            <person name="Priest M."/>
            <person name="Roberts A."/>
            <person name="Saif S."/>
            <person name="Shea T."/>
            <person name="Sisk P."/>
            <person name="Sykes S."/>
            <person name="Wortman J."/>
            <person name="Nusbaum C."/>
            <person name="Birren B."/>
        </authorList>
    </citation>
    <scope>NUCLEOTIDE SEQUENCE [LARGE SCALE GENOMIC DNA]</scope>
    <source>
        <strain evidence="1 2">MS-1</strain>
    </source>
</reference>
<sequence length="100" mass="11856">MNVDFSKDFEKSVRKLSGKMLSSVKEVIQEVIDAKDLDDITNCIRLTGYDYVYRIRIGDYRAFFVFHVQIIGDTVMFEYLVSRGEAYNKKMEQKLRRKNK</sequence>
<evidence type="ECO:0008006" key="3">
    <source>
        <dbReference type="Google" id="ProtNLM"/>
    </source>
</evidence>
<dbReference type="EMBL" id="AQHW01000014">
    <property type="protein sequence ID" value="KKB56611.1"/>
    <property type="molecule type" value="Genomic_DNA"/>
</dbReference>
<dbReference type="RefSeq" id="WP_028728251.1">
    <property type="nucleotide sequence ID" value="NZ_AUAE01000028.1"/>
</dbReference>
<dbReference type="PANTHER" id="PTHR38813:SF1">
    <property type="entry name" value="TOXIN RELE1-RELATED"/>
    <property type="match status" value="1"/>
</dbReference>
<dbReference type="STRING" id="1203610.HMPREF1536_02247"/>
<dbReference type="SUPFAM" id="SSF143011">
    <property type="entry name" value="RelE-like"/>
    <property type="match status" value="1"/>
</dbReference>
<organism evidence="1 2">
    <name type="scientific">Parabacteroides gordonii MS-1 = DSM 23371</name>
    <dbReference type="NCBI Taxonomy" id="1203610"/>
    <lineage>
        <taxon>Bacteria</taxon>
        <taxon>Pseudomonadati</taxon>
        <taxon>Bacteroidota</taxon>
        <taxon>Bacteroidia</taxon>
        <taxon>Bacteroidales</taxon>
        <taxon>Tannerellaceae</taxon>
        <taxon>Parabacteroides</taxon>
    </lineage>
</organism>
<dbReference type="HOGENOM" id="CLU_155761_5_1_10"/>
<dbReference type="Proteomes" id="UP000033035">
    <property type="component" value="Unassembled WGS sequence"/>
</dbReference>
<keyword evidence="2" id="KW-1185">Reference proteome</keyword>
<accession>A0A0F5JFM1</accession>
<dbReference type="InterPro" id="IPR035093">
    <property type="entry name" value="RelE/ParE_toxin_dom_sf"/>
</dbReference>
<dbReference type="Gene3D" id="3.30.2310.20">
    <property type="entry name" value="RelE-like"/>
    <property type="match status" value="1"/>
</dbReference>
<gene>
    <name evidence="1" type="ORF">HMPREF1536_02247</name>
</gene>
<dbReference type="InterPro" id="IPR052747">
    <property type="entry name" value="TA_system_RelE_toxin"/>
</dbReference>
<proteinExistence type="predicted"/>
<evidence type="ECO:0000313" key="2">
    <source>
        <dbReference type="Proteomes" id="UP000033035"/>
    </source>
</evidence>
<dbReference type="AlphaFoldDB" id="A0A0F5JFM1"/>
<evidence type="ECO:0000313" key="1">
    <source>
        <dbReference type="EMBL" id="KKB56611.1"/>
    </source>
</evidence>
<name>A0A0F5JFM1_9BACT</name>
<dbReference type="PATRIC" id="fig|1203610.3.peg.2306"/>
<protein>
    <recommendedName>
        <fullName evidence="3">RelE/StbE family addiction module toxin</fullName>
    </recommendedName>
</protein>